<comment type="caution">
    <text evidence="2">The sequence shown here is derived from an EMBL/GenBank/DDBJ whole genome shotgun (WGS) entry which is preliminary data.</text>
</comment>
<evidence type="ECO:0000256" key="1">
    <source>
        <dbReference type="SAM" id="Phobius"/>
    </source>
</evidence>
<feature type="transmembrane region" description="Helical" evidence="1">
    <location>
        <begin position="44"/>
        <end position="62"/>
    </location>
</feature>
<reference evidence="3" key="1">
    <citation type="journal article" date="2019" name="Int. J. Syst. Evol. Microbiol.">
        <title>The Global Catalogue of Microorganisms (GCM) 10K type strain sequencing project: providing services to taxonomists for standard genome sequencing and annotation.</title>
        <authorList>
            <consortium name="The Broad Institute Genomics Platform"/>
            <consortium name="The Broad Institute Genome Sequencing Center for Infectious Disease"/>
            <person name="Wu L."/>
            <person name="Ma J."/>
        </authorList>
    </citation>
    <scope>NUCLEOTIDE SEQUENCE [LARGE SCALE GENOMIC DNA]</scope>
    <source>
        <strain evidence="3">S1</strain>
    </source>
</reference>
<keyword evidence="1" id="KW-0812">Transmembrane</keyword>
<dbReference type="EMBL" id="JBHTNU010000004">
    <property type="protein sequence ID" value="MFD1426462.1"/>
    <property type="molecule type" value="Genomic_DNA"/>
</dbReference>
<dbReference type="Pfam" id="PF11391">
    <property type="entry name" value="DUF2798"/>
    <property type="match status" value="2"/>
</dbReference>
<dbReference type="RefSeq" id="WP_380163577.1">
    <property type="nucleotide sequence ID" value="NZ_JBHTNU010000004.1"/>
</dbReference>
<feature type="transmembrane region" description="Helical" evidence="1">
    <location>
        <begin position="82"/>
        <end position="106"/>
    </location>
</feature>
<organism evidence="2 3">
    <name type="scientific">Kroppenstedtia sanguinis</name>
    <dbReference type="NCBI Taxonomy" id="1380684"/>
    <lineage>
        <taxon>Bacteria</taxon>
        <taxon>Bacillati</taxon>
        <taxon>Bacillota</taxon>
        <taxon>Bacilli</taxon>
        <taxon>Bacillales</taxon>
        <taxon>Thermoactinomycetaceae</taxon>
        <taxon>Kroppenstedtia</taxon>
    </lineage>
</organism>
<accession>A0ABW4C6W0</accession>
<proteinExistence type="predicted"/>
<keyword evidence="3" id="KW-1185">Reference proteome</keyword>
<name>A0ABW4C6W0_9BACL</name>
<dbReference type="Proteomes" id="UP001597282">
    <property type="component" value="Unassembled WGS sequence"/>
</dbReference>
<protein>
    <submittedName>
        <fullName evidence="2">DUF2798 domain-containing protein</fullName>
    </submittedName>
</protein>
<evidence type="ECO:0000313" key="2">
    <source>
        <dbReference type="EMBL" id="MFD1426462.1"/>
    </source>
</evidence>
<keyword evidence="1" id="KW-1133">Transmembrane helix</keyword>
<keyword evidence="1" id="KW-0472">Membrane</keyword>
<evidence type="ECO:0000313" key="3">
    <source>
        <dbReference type="Proteomes" id="UP001597282"/>
    </source>
</evidence>
<feature type="transmembrane region" description="Helical" evidence="1">
    <location>
        <begin position="12"/>
        <end position="32"/>
    </location>
</feature>
<sequence length="162" mass="18202">MILPTTKKESFQFGFMMCFGMVLVITIYNFYLNEAMGELSFTEITSDFFIGFIIAFILDLLIVGPIAKKIALKFTAHTTNQLYTILAISTCMVIGMAFFMSMYGVITTNFHTGSPSHSIMTDYNSIFGKNLVLAWPLQILIMGPLVRFVFTKLIQSKPSVES</sequence>
<dbReference type="InterPro" id="IPR021529">
    <property type="entry name" value="DUF2798"/>
</dbReference>
<feature type="transmembrane region" description="Helical" evidence="1">
    <location>
        <begin position="126"/>
        <end position="150"/>
    </location>
</feature>
<gene>
    <name evidence="2" type="ORF">ACFQ4Y_05860</name>
</gene>